<accession>A0A444JEX9</accession>
<organism evidence="1 2">
    <name type="scientific">Candidatus Electrothrix marina</name>
    <dbReference type="NCBI Taxonomy" id="1859130"/>
    <lineage>
        <taxon>Bacteria</taxon>
        <taxon>Pseudomonadati</taxon>
        <taxon>Thermodesulfobacteriota</taxon>
        <taxon>Desulfobulbia</taxon>
        <taxon>Desulfobulbales</taxon>
        <taxon>Desulfobulbaceae</taxon>
        <taxon>Candidatus Electrothrix</taxon>
    </lineage>
</organism>
<comment type="caution">
    <text evidence="1">The sequence shown here is derived from an EMBL/GenBank/DDBJ whole genome shotgun (WGS) entry which is preliminary data.</text>
</comment>
<keyword evidence="2" id="KW-1185">Reference proteome</keyword>
<dbReference type="NCBIfam" id="NF045718">
    <property type="entry name" value="two_CW_domain"/>
    <property type="match status" value="1"/>
</dbReference>
<evidence type="ECO:0000313" key="2">
    <source>
        <dbReference type="Proteomes" id="UP000288892"/>
    </source>
</evidence>
<reference evidence="1 2" key="1">
    <citation type="submission" date="2017-01" db="EMBL/GenBank/DDBJ databases">
        <title>The cable genome- insights into the physiology and evolution of filamentous bacteria capable of sulfide oxidation via long distance electron transfer.</title>
        <authorList>
            <person name="Schreiber L."/>
            <person name="Bjerg J.T."/>
            <person name="Boggild A."/>
            <person name="Van De Vossenberg J."/>
            <person name="Meysman F."/>
            <person name="Nielsen L.P."/>
            <person name="Schramm A."/>
            <person name="Kjeldsen K.U."/>
        </authorList>
    </citation>
    <scope>NUCLEOTIDE SEQUENCE [LARGE SCALE GENOMIC DNA]</scope>
    <source>
        <strain evidence="1">A5</strain>
    </source>
</reference>
<gene>
    <name evidence="1" type="ORF">VU01_11033</name>
</gene>
<evidence type="ECO:0000313" key="1">
    <source>
        <dbReference type="EMBL" id="RWX51651.1"/>
    </source>
</evidence>
<dbReference type="AlphaFoldDB" id="A0A444JEX9"/>
<sequence length="94" mass="10393">MTNERTINCWEFKKCGREPNGINAFALGVCPVSTYDRLNGVHDGKNGGRCCWIFHGAFSCGMEDPASYEVETAECGKCDFYSLVKKSKELLVAS</sequence>
<name>A0A444JEX9_9BACT</name>
<protein>
    <submittedName>
        <fullName evidence="1">Uncharacterized protein</fullName>
    </submittedName>
</protein>
<dbReference type="Proteomes" id="UP000288892">
    <property type="component" value="Unassembled WGS sequence"/>
</dbReference>
<dbReference type="EMBL" id="MTKS01000103">
    <property type="protein sequence ID" value="RWX51651.1"/>
    <property type="molecule type" value="Genomic_DNA"/>
</dbReference>
<proteinExistence type="predicted"/>
<dbReference type="InterPro" id="IPR054687">
    <property type="entry name" value="Two-CW_dom"/>
</dbReference>